<dbReference type="InterPro" id="IPR029069">
    <property type="entry name" value="HotDog_dom_sf"/>
</dbReference>
<keyword evidence="3" id="KW-1185">Reference proteome</keyword>
<sequence>MTGSLANSLAAPPAGGFPDWPLLAQWRASVQAGQFDGHFPGRPILPGAWLLDAVAAQVEAACGRRVLAVREAKFLSAVPATPPGPLLRLHARLEPDLARFALMHGAALACAGALALQEGA</sequence>
<dbReference type="AlphaFoldDB" id="A0AAW6RDG8"/>
<dbReference type="InterPro" id="IPR054545">
    <property type="entry name" value="ApeI-like"/>
</dbReference>
<dbReference type="Gene3D" id="3.10.129.10">
    <property type="entry name" value="Hotdog Thioesterase"/>
    <property type="match status" value="1"/>
</dbReference>
<evidence type="ECO:0000313" key="3">
    <source>
        <dbReference type="Proteomes" id="UP001237156"/>
    </source>
</evidence>
<organism evidence="2 3">
    <name type="scientific">Ottowia cancrivicina</name>
    <dbReference type="NCBI Taxonomy" id="3040346"/>
    <lineage>
        <taxon>Bacteria</taxon>
        <taxon>Pseudomonadati</taxon>
        <taxon>Pseudomonadota</taxon>
        <taxon>Betaproteobacteria</taxon>
        <taxon>Burkholderiales</taxon>
        <taxon>Comamonadaceae</taxon>
        <taxon>Ottowia</taxon>
    </lineage>
</organism>
<dbReference type="Proteomes" id="UP001237156">
    <property type="component" value="Unassembled WGS sequence"/>
</dbReference>
<protein>
    <recommendedName>
        <fullName evidence="1">ApeI dehydratase-like domain-containing protein</fullName>
    </recommendedName>
</protein>
<name>A0AAW6RDG8_9BURK</name>
<evidence type="ECO:0000259" key="1">
    <source>
        <dbReference type="Pfam" id="PF22818"/>
    </source>
</evidence>
<proteinExistence type="predicted"/>
<gene>
    <name evidence="2" type="ORF">QB898_00375</name>
</gene>
<comment type="caution">
    <text evidence="2">The sequence shown here is derived from an EMBL/GenBank/DDBJ whole genome shotgun (WGS) entry which is preliminary data.</text>
</comment>
<dbReference type="SUPFAM" id="SSF54637">
    <property type="entry name" value="Thioesterase/thiol ester dehydrase-isomerase"/>
    <property type="match status" value="1"/>
</dbReference>
<dbReference type="RefSeq" id="WP_279523345.1">
    <property type="nucleotide sequence ID" value="NZ_JARVII010000001.1"/>
</dbReference>
<accession>A0AAW6RDG8</accession>
<reference evidence="2 3" key="1">
    <citation type="submission" date="2023-04" db="EMBL/GenBank/DDBJ databases">
        <title>Ottowia paracancer sp. nov., isolated from human stomach.</title>
        <authorList>
            <person name="Song Y."/>
        </authorList>
    </citation>
    <scope>NUCLEOTIDE SEQUENCE [LARGE SCALE GENOMIC DNA]</scope>
    <source>
        <strain evidence="2 3">10c7w1</strain>
    </source>
</reference>
<dbReference type="Pfam" id="PF22818">
    <property type="entry name" value="ApeI-like"/>
    <property type="match status" value="1"/>
</dbReference>
<evidence type="ECO:0000313" key="2">
    <source>
        <dbReference type="EMBL" id="MDG9698189.1"/>
    </source>
</evidence>
<feature type="domain" description="ApeI dehydratase-like" evidence="1">
    <location>
        <begin position="27"/>
        <end position="102"/>
    </location>
</feature>
<dbReference type="EMBL" id="JARVII010000001">
    <property type="protein sequence ID" value="MDG9698189.1"/>
    <property type="molecule type" value="Genomic_DNA"/>
</dbReference>